<dbReference type="InterPro" id="IPR058533">
    <property type="entry name" value="Cation_efflux_TM"/>
</dbReference>
<evidence type="ECO:0000313" key="10">
    <source>
        <dbReference type="EMBL" id="ALO16424.1"/>
    </source>
</evidence>
<evidence type="ECO:0000256" key="5">
    <source>
        <dbReference type="ARBA" id="ARBA00022989"/>
    </source>
</evidence>
<dbReference type="OrthoDB" id="9806522at2"/>
<feature type="transmembrane region" description="Helical" evidence="7">
    <location>
        <begin position="21"/>
        <end position="40"/>
    </location>
</feature>
<dbReference type="Pfam" id="PF01545">
    <property type="entry name" value="Cation_efflux"/>
    <property type="match status" value="1"/>
</dbReference>
<dbReference type="NCBIfam" id="TIGR01297">
    <property type="entry name" value="CDF"/>
    <property type="match status" value="1"/>
</dbReference>
<evidence type="ECO:0000259" key="8">
    <source>
        <dbReference type="Pfam" id="PF01545"/>
    </source>
</evidence>
<name>A0A0S2I1W7_9BACT</name>
<dbReference type="GO" id="GO:0015341">
    <property type="term" value="F:zinc efflux antiporter activity"/>
    <property type="evidence" value="ECO:0007669"/>
    <property type="project" value="TreeGrafter"/>
</dbReference>
<dbReference type="RefSeq" id="WP_057953798.1">
    <property type="nucleotide sequence ID" value="NZ_CP013118.1"/>
</dbReference>
<dbReference type="PANTHER" id="PTHR43840">
    <property type="entry name" value="MITOCHONDRIAL METAL TRANSPORTER 1-RELATED"/>
    <property type="match status" value="1"/>
</dbReference>
<feature type="transmembrane region" description="Helical" evidence="7">
    <location>
        <begin position="117"/>
        <end position="142"/>
    </location>
</feature>
<evidence type="ECO:0000256" key="6">
    <source>
        <dbReference type="ARBA" id="ARBA00023136"/>
    </source>
</evidence>
<dbReference type="AlphaFoldDB" id="A0A0S2I1W7"/>
<dbReference type="GO" id="GO:0005886">
    <property type="term" value="C:plasma membrane"/>
    <property type="evidence" value="ECO:0007669"/>
    <property type="project" value="TreeGrafter"/>
</dbReference>
<evidence type="ECO:0000256" key="4">
    <source>
        <dbReference type="ARBA" id="ARBA00022692"/>
    </source>
</evidence>
<dbReference type="InterPro" id="IPR027469">
    <property type="entry name" value="Cation_efflux_TMD_sf"/>
</dbReference>
<comment type="subcellular location">
    <subcellularLocation>
        <location evidence="1">Membrane</location>
        <topology evidence="1">Multi-pass membrane protein</topology>
    </subcellularLocation>
</comment>
<keyword evidence="3" id="KW-0813">Transport</keyword>
<dbReference type="PANTHER" id="PTHR43840:SF15">
    <property type="entry name" value="MITOCHONDRIAL METAL TRANSPORTER 1-RELATED"/>
    <property type="match status" value="1"/>
</dbReference>
<evidence type="ECO:0000256" key="2">
    <source>
        <dbReference type="ARBA" id="ARBA00008114"/>
    </source>
</evidence>
<feature type="domain" description="Cation efflux protein transmembrane" evidence="8">
    <location>
        <begin position="21"/>
        <end position="213"/>
    </location>
</feature>
<dbReference type="GO" id="GO:0015093">
    <property type="term" value="F:ferrous iron transmembrane transporter activity"/>
    <property type="evidence" value="ECO:0007669"/>
    <property type="project" value="TreeGrafter"/>
</dbReference>
<keyword evidence="6 7" id="KW-0472">Membrane</keyword>
<proteinExistence type="inferred from homology"/>
<keyword evidence="5 7" id="KW-1133">Transmembrane helix</keyword>
<evidence type="ECO:0000259" key="9">
    <source>
        <dbReference type="Pfam" id="PF16916"/>
    </source>
</evidence>
<protein>
    <submittedName>
        <fullName evidence="10">Ferrous-iron efflux pump FieF</fullName>
    </submittedName>
</protein>
<sequence length="336" mass="37997">MNKQSPTHKSKTQVKFKVQKIIALSLFIIFAGKLVAYFLTNSVGILTDALESTVNVATGFITLYSIYVATKPQDENHPYGHGKAEFLSASVEGFLIIIAGIIIIYEAVKRLFLPAEILQLDIGIVIVAVAGLFNYLLGWYSIRTGKKHKSIALISGGKHLQSDTYSSIGLVAGLLILYFTGEVWLDSLIALIFGTIIIITGIRILKETTSHLMDEADFELIKQFRNVIKEHKSDTWIDIHNFKLVKYGNAYHINCDLVLPYFLNLAQAHEEGEKLKKLVVDSFSEEIIFNLHIDECFKLYCKNCKQENCPARQEKFIEEADFDLKKFINEKPEEKV</sequence>
<evidence type="ECO:0000256" key="3">
    <source>
        <dbReference type="ARBA" id="ARBA00022448"/>
    </source>
</evidence>
<organism evidence="10 11">
    <name type="scientific">Salinivirga cyanobacteriivorans</name>
    <dbReference type="NCBI Taxonomy" id="1307839"/>
    <lineage>
        <taxon>Bacteria</taxon>
        <taxon>Pseudomonadati</taxon>
        <taxon>Bacteroidota</taxon>
        <taxon>Bacteroidia</taxon>
        <taxon>Bacteroidales</taxon>
        <taxon>Salinivirgaceae</taxon>
        <taxon>Salinivirga</taxon>
    </lineage>
</organism>
<dbReference type="InterPro" id="IPR002524">
    <property type="entry name" value="Cation_efflux"/>
</dbReference>
<dbReference type="STRING" id="1307839.L21SP5_02804"/>
<evidence type="ECO:0000313" key="11">
    <source>
        <dbReference type="Proteomes" id="UP000064893"/>
    </source>
</evidence>
<feature type="domain" description="Cation efflux protein cytoplasmic" evidence="9">
    <location>
        <begin position="219"/>
        <end position="296"/>
    </location>
</feature>
<reference evidence="10 11" key="1">
    <citation type="submission" date="2015-11" db="EMBL/GenBank/DDBJ databases">
        <title>Description and complete genome sequence of a novel strain predominating in hypersaline microbial mats and representing a new family of the Bacteriodetes phylum.</title>
        <authorList>
            <person name="Spring S."/>
            <person name="Bunk B."/>
            <person name="Sproer C."/>
            <person name="Klenk H.-P."/>
        </authorList>
    </citation>
    <scope>NUCLEOTIDE SEQUENCE [LARGE SCALE GENOMIC DNA]</scope>
    <source>
        <strain evidence="10 11">L21-Spi-D4</strain>
    </source>
</reference>
<dbReference type="SUPFAM" id="SSF160240">
    <property type="entry name" value="Cation efflux protein cytoplasmic domain-like"/>
    <property type="match status" value="1"/>
</dbReference>
<keyword evidence="4 7" id="KW-0812">Transmembrane</keyword>
<feature type="transmembrane region" description="Helical" evidence="7">
    <location>
        <begin position="52"/>
        <end position="70"/>
    </location>
</feature>
<keyword evidence="11" id="KW-1185">Reference proteome</keyword>
<dbReference type="Proteomes" id="UP000064893">
    <property type="component" value="Chromosome"/>
</dbReference>
<dbReference type="KEGG" id="blq:L21SP5_02804"/>
<dbReference type="GO" id="GO:0015086">
    <property type="term" value="F:cadmium ion transmembrane transporter activity"/>
    <property type="evidence" value="ECO:0007669"/>
    <property type="project" value="TreeGrafter"/>
</dbReference>
<dbReference type="Gene3D" id="3.30.70.1350">
    <property type="entry name" value="Cation efflux protein, cytoplasmic domain"/>
    <property type="match status" value="1"/>
</dbReference>
<evidence type="ECO:0000256" key="7">
    <source>
        <dbReference type="SAM" id="Phobius"/>
    </source>
</evidence>
<dbReference type="GO" id="GO:0006882">
    <property type="term" value="P:intracellular zinc ion homeostasis"/>
    <property type="evidence" value="ECO:0007669"/>
    <property type="project" value="TreeGrafter"/>
</dbReference>
<gene>
    <name evidence="10" type="primary">fieF</name>
    <name evidence="10" type="ORF">L21SP5_02804</name>
</gene>
<dbReference type="Pfam" id="PF16916">
    <property type="entry name" value="ZT_dimer"/>
    <property type="match status" value="1"/>
</dbReference>
<dbReference type="InterPro" id="IPR050291">
    <property type="entry name" value="CDF_Transporter"/>
</dbReference>
<dbReference type="InterPro" id="IPR036837">
    <property type="entry name" value="Cation_efflux_CTD_sf"/>
</dbReference>
<dbReference type="EMBL" id="CP013118">
    <property type="protein sequence ID" value="ALO16424.1"/>
    <property type="molecule type" value="Genomic_DNA"/>
</dbReference>
<feature type="transmembrane region" description="Helical" evidence="7">
    <location>
        <begin position="187"/>
        <end position="205"/>
    </location>
</feature>
<dbReference type="InterPro" id="IPR027470">
    <property type="entry name" value="Cation_efflux_CTD"/>
</dbReference>
<dbReference type="PATRIC" id="fig|1307839.3.peg.2942"/>
<comment type="similarity">
    <text evidence="2">Belongs to the cation diffusion facilitator (CDF) transporter (TC 2.A.4) family.</text>
</comment>
<feature type="transmembrane region" description="Helical" evidence="7">
    <location>
        <begin position="86"/>
        <end position="105"/>
    </location>
</feature>
<feature type="transmembrane region" description="Helical" evidence="7">
    <location>
        <begin position="163"/>
        <end position="181"/>
    </location>
</feature>
<evidence type="ECO:0000256" key="1">
    <source>
        <dbReference type="ARBA" id="ARBA00004141"/>
    </source>
</evidence>
<dbReference type="Gene3D" id="1.20.1510.10">
    <property type="entry name" value="Cation efflux protein transmembrane domain"/>
    <property type="match status" value="1"/>
</dbReference>
<accession>A0A0S2I1W7</accession>
<dbReference type="SUPFAM" id="SSF161111">
    <property type="entry name" value="Cation efflux protein transmembrane domain-like"/>
    <property type="match status" value="1"/>
</dbReference>